<dbReference type="InterPro" id="IPR010753">
    <property type="entry name" value="DUF1330"/>
</dbReference>
<evidence type="ECO:0000313" key="2">
    <source>
        <dbReference type="EMBL" id="NGN44698.1"/>
    </source>
</evidence>
<dbReference type="Proteomes" id="UP000481252">
    <property type="component" value="Unassembled WGS sequence"/>
</dbReference>
<protein>
    <submittedName>
        <fullName evidence="2">DUF1330 domain-containing protein</fullName>
    </submittedName>
</protein>
<organism evidence="2 3">
    <name type="scientific">Mesorhizobium zhangyense</name>
    <dbReference type="NCBI Taxonomy" id="1776730"/>
    <lineage>
        <taxon>Bacteria</taxon>
        <taxon>Pseudomonadati</taxon>
        <taxon>Pseudomonadota</taxon>
        <taxon>Alphaproteobacteria</taxon>
        <taxon>Hyphomicrobiales</taxon>
        <taxon>Phyllobacteriaceae</taxon>
        <taxon>Mesorhizobium</taxon>
    </lineage>
</organism>
<feature type="domain" description="DUF1330" evidence="1">
    <location>
        <begin position="2"/>
        <end position="94"/>
    </location>
</feature>
<dbReference type="Gene3D" id="3.30.70.100">
    <property type="match status" value="1"/>
</dbReference>
<dbReference type="SUPFAM" id="SSF54909">
    <property type="entry name" value="Dimeric alpha+beta barrel"/>
    <property type="match status" value="1"/>
</dbReference>
<accession>A0A7C9RBX4</accession>
<dbReference type="RefSeq" id="WP_165121073.1">
    <property type="nucleotide sequence ID" value="NZ_JAAKZG010000018.1"/>
</dbReference>
<dbReference type="Pfam" id="PF07045">
    <property type="entry name" value="DUF1330"/>
    <property type="match status" value="1"/>
</dbReference>
<dbReference type="AlphaFoldDB" id="A0A7C9RBX4"/>
<dbReference type="PANTHER" id="PTHR41521:SF4">
    <property type="entry name" value="BLR0684 PROTEIN"/>
    <property type="match status" value="1"/>
</dbReference>
<comment type="caution">
    <text evidence="2">The sequence shown here is derived from an EMBL/GenBank/DDBJ whole genome shotgun (WGS) entry which is preliminary data.</text>
</comment>
<evidence type="ECO:0000313" key="3">
    <source>
        <dbReference type="Proteomes" id="UP000481252"/>
    </source>
</evidence>
<evidence type="ECO:0000259" key="1">
    <source>
        <dbReference type="Pfam" id="PF07045"/>
    </source>
</evidence>
<dbReference type="EMBL" id="JAAKZG010000018">
    <property type="protein sequence ID" value="NGN44698.1"/>
    <property type="molecule type" value="Genomic_DNA"/>
</dbReference>
<dbReference type="PANTHER" id="PTHR41521">
    <property type="match status" value="1"/>
</dbReference>
<name>A0A7C9RBX4_9HYPH</name>
<dbReference type="InterPro" id="IPR011008">
    <property type="entry name" value="Dimeric_a/b-barrel"/>
</dbReference>
<reference evidence="2 3" key="1">
    <citation type="submission" date="2020-02" db="EMBL/GenBank/DDBJ databases">
        <title>Genome sequence of the type strain CGMCC 1.15528 of Mesorhizobium zhangyense.</title>
        <authorList>
            <person name="Gao J."/>
            <person name="Sun J."/>
        </authorList>
    </citation>
    <scope>NUCLEOTIDE SEQUENCE [LARGE SCALE GENOMIC DNA]</scope>
    <source>
        <strain evidence="2 3">CGMCC 1.15528</strain>
    </source>
</reference>
<sequence length="97" mass="10805">MSAYVVFLKEEVTDQSELDAYSQKVGSSFEGRDLKFLATYGALETLEGSPIQGAVILEFPDMDTARAWYGSAEYQAAAAHRFRGARYRGFIIKGREP</sequence>
<gene>
    <name evidence="2" type="ORF">G6N74_26940</name>
</gene>
<proteinExistence type="predicted"/>
<keyword evidence="3" id="KW-1185">Reference proteome</keyword>